<protein>
    <submittedName>
        <fullName evidence="2">Neuroblastoma-amplified sequence</fullName>
    </submittedName>
</protein>
<sequence>MVVRTSRMRHESELDYTRDAEENSKILLKEKYELLKWTETIELKTPNLFIPSQIAYYVEALPFCKITISPIRNSANGVYLSRKADRFALMNHSRRLDVYSIDGEKISQESSVQVLEDEFAEYCLLAYSASGSLLLSTRSSAQIDVFDHLGGYCYNIPLEAPQSNFDLLCAVSSMTTIVNTTYSSLDEKYMDVLYVLQYNGSFSVFKIGRLTKFYKMWSVSLDIGLAGSFITLPQYHLLLVSSHYRISGETKPGGLCSFRLIESDPYVEPIKIASDQGGWLSRLPFSPSNYAFLASMSINESASHLASVSTNGDFFLFEIPSTHLVFSVYYLSGPRPVQVVFIEDNEVAVLFDTGDFIRTPLAELREALHSVKPCEKFTRRTTLVTPCSRELFILASDGNSPPLREVATQRTSLACRLWIYTLWSSFKQLVGMAIGDAATPLQKATHSESIDFSLWHSPTRTLQQLFERTLNERNYSRAKELAASYESIDADIVLKREWRDVCHNGSVTVEHVDGILRQITDEDWILNACVTSEALCKDVQKALVDLGSSISSTSTHDKVRIHHNARMLNVCDDVTVYLQVRKKSCLEAALHFAQVLNAHLDALYLLADDDKETAESVRLCNTGSCDNIESVMHTDFCVWARARAEQIDAECGLPDHSVALMSIAVQHGFEELKSDVDQWLYYGSYVAMCSLVNENCSNFFSSSTVVIIEHLSKLTENELVRHAPSIISLLDWKVKSVSEELRDALRPLLISASRNNIKVLKTFRNECESVIDKDLIIECLCNLDLTGVDLFHAVHSLNIHPELASALTAFHSRAVKPTFKQLWDSITNSETARRLLIRVARCGQAKSVTEWETLRDDVVHMAESIYSSLVSTESALEIVTRELLSDEYVGFDLKYLELMLSLDRNDQRSSDRIRLGVEKSSEVLLEKSADLMQEAIGRGDPLLAQARFLANAARDIAPKAASDQLKILDTIDLVHELGSLMKPVVIKFAEPNGLLEEVVRLGNNYKQVNSYVKRHNNRRLIENFDYRLYLYASSLFQGKKCARLAVLLGVETPVATALSHCALCALSANDEDYLKKYIVEVIAKARNIFVVHQLCLRIIESPYVPTVMEDIYACALLNTPDEEMLRTLELIEINRAARKGVTIEKTEITDRMILDEMYVRPNQWERAPPLDESVKSSLCSGADIPLSKRFLLTIALQQHYVLQWLMIVENYGLRMKSYVDMNSPRLTLKMVESIPPSVLIAQSTVLDKNITAFDRIATYGCDRERFIEDVEYRQETIIGLAMSEDEVMFSDALILAADFKMDDWTLHMASLENALTSLSIVEAKTILKNRGHLVKLRSRTAEFHTQLRLRVFPLLESNEQFIAYLSLFAESEPEKMSYSTLKKIIEKKRDLKAKLMFTDACYLSNVIVSIPDKYILSLVDGLREIPVGPDACKIAADMLLDGSDIRPPANPIVIHALVGREHAAFLDLIANKSLSDEIMYLRHADMVLAVTPQADEMLKTTIRNRLFYLNESCGEEIVTFTEPSMLMNRKKQ</sequence>
<name>A0A1I7XF00_HETBA</name>
<dbReference type="PANTHER" id="PTHR15922:SF2">
    <property type="entry name" value="NBAS SUBUNIT OF NRZ TETHERING COMPLEX"/>
    <property type="match status" value="1"/>
</dbReference>
<reference evidence="2" key="1">
    <citation type="submission" date="2016-11" db="UniProtKB">
        <authorList>
            <consortium name="WormBaseParasite"/>
        </authorList>
    </citation>
    <scope>IDENTIFICATION</scope>
</reference>
<dbReference type="Proteomes" id="UP000095283">
    <property type="component" value="Unplaced"/>
</dbReference>
<evidence type="ECO:0000313" key="1">
    <source>
        <dbReference type="Proteomes" id="UP000095283"/>
    </source>
</evidence>
<dbReference type="GO" id="GO:0006890">
    <property type="term" value="P:retrograde vesicle-mediated transport, Golgi to endoplasmic reticulum"/>
    <property type="evidence" value="ECO:0007669"/>
    <property type="project" value="TreeGrafter"/>
</dbReference>
<evidence type="ECO:0000313" key="2">
    <source>
        <dbReference type="WBParaSite" id="Hba_16104"/>
    </source>
</evidence>
<proteinExistence type="predicted"/>
<dbReference type="PANTHER" id="PTHR15922">
    <property type="entry name" value="NEUROBLASTOMA-AMPLIFIED SEQUENCE"/>
    <property type="match status" value="1"/>
</dbReference>
<dbReference type="GO" id="GO:0000149">
    <property type="term" value="F:SNARE binding"/>
    <property type="evidence" value="ECO:0007669"/>
    <property type="project" value="TreeGrafter"/>
</dbReference>
<accession>A0A1I7XF00</accession>
<organism evidence="1 2">
    <name type="scientific">Heterorhabditis bacteriophora</name>
    <name type="common">Entomopathogenic nematode worm</name>
    <dbReference type="NCBI Taxonomy" id="37862"/>
    <lineage>
        <taxon>Eukaryota</taxon>
        <taxon>Metazoa</taxon>
        <taxon>Ecdysozoa</taxon>
        <taxon>Nematoda</taxon>
        <taxon>Chromadorea</taxon>
        <taxon>Rhabditida</taxon>
        <taxon>Rhabditina</taxon>
        <taxon>Rhabditomorpha</taxon>
        <taxon>Strongyloidea</taxon>
        <taxon>Heterorhabditidae</taxon>
        <taxon>Heterorhabditis</taxon>
    </lineage>
</organism>
<dbReference type="GO" id="GO:0070939">
    <property type="term" value="C:Dsl1/NZR complex"/>
    <property type="evidence" value="ECO:0007669"/>
    <property type="project" value="TreeGrafter"/>
</dbReference>
<keyword evidence="1" id="KW-1185">Reference proteome</keyword>
<dbReference type="WBParaSite" id="Hba_16104">
    <property type="protein sequence ID" value="Hba_16104"/>
    <property type="gene ID" value="Hba_16104"/>
</dbReference>